<feature type="compositionally biased region" description="Basic residues" evidence="1">
    <location>
        <begin position="42"/>
        <end position="58"/>
    </location>
</feature>
<proteinExistence type="predicted"/>
<name>A0A6G1IGN0_9PLEO</name>
<evidence type="ECO:0000313" key="3">
    <source>
        <dbReference type="Proteomes" id="UP000799291"/>
    </source>
</evidence>
<keyword evidence="3" id="KW-1185">Reference proteome</keyword>
<organism evidence="2 3">
    <name type="scientific">Lentithecium fluviatile CBS 122367</name>
    <dbReference type="NCBI Taxonomy" id="1168545"/>
    <lineage>
        <taxon>Eukaryota</taxon>
        <taxon>Fungi</taxon>
        <taxon>Dikarya</taxon>
        <taxon>Ascomycota</taxon>
        <taxon>Pezizomycotina</taxon>
        <taxon>Dothideomycetes</taxon>
        <taxon>Pleosporomycetidae</taxon>
        <taxon>Pleosporales</taxon>
        <taxon>Massarineae</taxon>
        <taxon>Lentitheciaceae</taxon>
        <taxon>Lentithecium</taxon>
    </lineage>
</organism>
<accession>A0A6G1IGN0</accession>
<dbReference type="EMBL" id="MU005623">
    <property type="protein sequence ID" value="KAF2677386.1"/>
    <property type="molecule type" value="Genomic_DNA"/>
</dbReference>
<dbReference type="AlphaFoldDB" id="A0A6G1IGN0"/>
<gene>
    <name evidence="2" type="ORF">K458DRAFT_409779</name>
</gene>
<dbReference type="Proteomes" id="UP000799291">
    <property type="component" value="Unassembled WGS sequence"/>
</dbReference>
<sequence>MVYIDAVRLSQLYNTAVPHTNTRPPTGPELLTYISNSPSSTTKRRPTRRSPRNQIARHRQQEATPAGAQLQELLRRPRQDGGGVLNGLYLWEMLGVTAGKGEDEYIRAEGQATVARSTRESKTSPPHGPRHDLFCPYTTGEACYLMTGDSSVVLFDWLQPPSETFGHVVGEILPP</sequence>
<evidence type="ECO:0000256" key="1">
    <source>
        <dbReference type="SAM" id="MobiDB-lite"/>
    </source>
</evidence>
<reference evidence="2" key="1">
    <citation type="journal article" date="2020" name="Stud. Mycol.">
        <title>101 Dothideomycetes genomes: a test case for predicting lifestyles and emergence of pathogens.</title>
        <authorList>
            <person name="Haridas S."/>
            <person name="Albert R."/>
            <person name="Binder M."/>
            <person name="Bloem J."/>
            <person name="Labutti K."/>
            <person name="Salamov A."/>
            <person name="Andreopoulos B."/>
            <person name="Baker S."/>
            <person name="Barry K."/>
            <person name="Bills G."/>
            <person name="Bluhm B."/>
            <person name="Cannon C."/>
            <person name="Castanera R."/>
            <person name="Culley D."/>
            <person name="Daum C."/>
            <person name="Ezra D."/>
            <person name="Gonzalez J."/>
            <person name="Henrissat B."/>
            <person name="Kuo A."/>
            <person name="Liang C."/>
            <person name="Lipzen A."/>
            <person name="Lutzoni F."/>
            <person name="Magnuson J."/>
            <person name="Mondo S."/>
            <person name="Nolan M."/>
            <person name="Ohm R."/>
            <person name="Pangilinan J."/>
            <person name="Park H.-J."/>
            <person name="Ramirez L."/>
            <person name="Alfaro M."/>
            <person name="Sun H."/>
            <person name="Tritt A."/>
            <person name="Yoshinaga Y."/>
            <person name="Zwiers L.-H."/>
            <person name="Turgeon B."/>
            <person name="Goodwin S."/>
            <person name="Spatafora J."/>
            <person name="Crous P."/>
            <person name="Grigoriev I."/>
        </authorList>
    </citation>
    <scope>NUCLEOTIDE SEQUENCE</scope>
    <source>
        <strain evidence="2">CBS 122367</strain>
    </source>
</reference>
<protein>
    <submittedName>
        <fullName evidence="2">Uncharacterized protein</fullName>
    </submittedName>
</protein>
<feature type="region of interest" description="Disordered" evidence="1">
    <location>
        <begin position="18"/>
        <end position="68"/>
    </location>
</feature>
<evidence type="ECO:0000313" key="2">
    <source>
        <dbReference type="EMBL" id="KAF2677386.1"/>
    </source>
</evidence>